<gene>
    <name evidence="1" type="ORF">OFUS_LOCUS9738</name>
</gene>
<reference evidence="1" key="1">
    <citation type="submission" date="2022-03" db="EMBL/GenBank/DDBJ databases">
        <authorList>
            <person name="Martin C."/>
        </authorList>
    </citation>
    <scope>NUCLEOTIDE SEQUENCE</scope>
</reference>
<keyword evidence="2" id="KW-1185">Reference proteome</keyword>
<sequence>MRTNYLLMVLTGGVAGLVVILYLSSTSHMEKFEVQNRSIEAKCNCEGQGQSQPQCEPAQAKPIFEKTGDTQTSLNPIHNRYVALTNDLSECDCSGYMEGECQKCKNCGWCIARDKDGNVMQQCIQAKDGKPLTGTCNIKWCPEGDKPCKMYRKLVIFGNGPSLKGFNFHEVQGVDSLGMNQAYRYWSEINWYPTYYFSFDTVVNVDRSKDIIELINNSSTNGIKKFFTRSNFYGRAPQFKNDPRVQVFEDYRKGRHIVSIVSAISTGNLATRFGILMGYDKILIMGIDMNYVEHIKESEKYKGVLKIKETPDDNPNYFFKGYQQKGDVYNVPNSNAVHVPAFRQMFGDVKKLGLKVDIYNGSPISKLKEMCPFMTFKDFMAL</sequence>
<comment type="caution">
    <text evidence="1">The sequence shown here is derived from an EMBL/GenBank/DDBJ whole genome shotgun (WGS) entry which is preliminary data.</text>
</comment>
<dbReference type="Proteomes" id="UP000749559">
    <property type="component" value="Unassembled WGS sequence"/>
</dbReference>
<accession>A0A8J1T808</accession>
<proteinExistence type="predicted"/>
<evidence type="ECO:0000313" key="2">
    <source>
        <dbReference type="Proteomes" id="UP000749559"/>
    </source>
</evidence>
<name>A0A8J1T808_OWEFU</name>
<dbReference type="EMBL" id="CAIIXF020000005">
    <property type="protein sequence ID" value="CAH1783391.1"/>
    <property type="molecule type" value="Genomic_DNA"/>
</dbReference>
<dbReference type="AlphaFoldDB" id="A0A8J1T808"/>
<organism evidence="1 2">
    <name type="scientific">Owenia fusiformis</name>
    <name type="common">Polychaete worm</name>
    <dbReference type="NCBI Taxonomy" id="6347"/>
    <lineage>
        <taxon>Eukaryota</taxon>
        <taxon>Metazoa</taxon>
        <taxon>Spiralia</taxon>
        <taxon>Lophotrochozoa</taxon>
        <taxon>Annelida</taxon>
        <taxon>Polychaeta</taxon>
        <taxon>Sedentaria</taxon>
        <taxon>Canalipalpata</taxon>
        <taxon>Sabellida</taxon>
        <taxon>Oweniida</taxon>
        <taxon>Oweniidae</taxon>
        <taxon>Owenia</taxon>
    </lineage>
</organism>
<evidence type="ECO:0000313" key="1">
    <source>
        <dbReference type="EMBL" id="CAH1783391.1"/>
    </source>
</evidence>
<protein>
    <submittedName>
        <fullName evidence="1">Uncharacterized protein</fullName>
    </submittedName>
</protein>
<dbReference type="Gene3D" id="3.90.1480.10">
    <property type="entry name" value="Alpha-2,3-sialyltransferase"/>
    <property type="match status" value="1"/>
</dbReference>